<evidence type="ECO:0000313" key="1">
    <source>
        <dbReference type="EMBL" id="RUL65789.1"/>
    </source>
</evidence>
<comment type="caution">
    <text evidence="1">The sequence shown here is derived from an EMBL/GenBank/DDBJ whole genome shotgun (WGS) entry which is preliminary data.</text>
</comment>
<dbReference type="Proteomes" id="UP000267077">
    <property type="component" value="Unassembled WGS sequence"/>
</dbReference>
<organism evidence="1 2">
    <name type="scientific">Dyella dinghuensis</name>
    <dbReference type="NCBI Taxonomy" id="1920169"/>
    <lineage>
        <taxon>Bacteria</taxon>
        <taxon>Pseudomonadati</taxon>
        <taxon>Pseudomonadota</taxon>
        <taxon>Gammaproteobacteria</taxon>
        <taxon>Lysobacterales</taxon>
        <taxon>Rhodanobacteraceae</taxon>
        <taxon>Dyella</taxon>
    </lineage>
</organism>
<dbReference type="EMBL" id="RYZR01000003">
    <property type="protein sequence ID" value="RUL65789.1"/>
    <property type="molecule type" value="Genomic_DNA"/>
</dbReference>
<gene>
    <name evidence="1" type="ORF">EKH79_03495</name>
</gene>
<dbReference type="AlphaFoldDB" id="A0A432LW48"/>
<keyword evidence="2" id="KW-1185">Reference proteome</keyword>
<dbReference type="RefSeq" id="WP_126672421.1">
    <property type="nucleotide sequence ID" value="NZ_RYZR01000003.1"/>
</dbReference>
<sequence length="350" mass="38411">MLNLLRRSIRMESQQNHAVDVSDVSHGAAAYRSVTYCTGGLISFPLDGGKFGLAPVWNDGKVEHTVLPSNHALAEATKNLGVQTVGTNQIIDDGIASTEIWRPRDSLMTNGLSGADTWAAISTGAHLDKNDTYADAARYVSVSMQAAGVRLRDVAKCHHAQLIEALLRKKEVTVGFKNVPLLDLYVAFHSLASELCSARDHLVRIAALHVGAKESLDDMIRLEAWLKKEANQHHAAEPLTKLLTSAWGTKELPQWLRKLSDVRNQMVHRQPLAANPAAAMLRLREATAPLVGTIKTIRLAPAPHDEKYLSLTPDPFETLLGYSERVQQLVIEASKLAHYRPTLMAFKSTA</sequence>
<dbReference type="OrthoDB" id="6777010at2"/>
<protein>
    <submittedName>
        <fullName evidence="1">Uncharacterized protein</fullName>
    </submittedName>
</protein>
<evidence type="ECO:0000313" key="2">
    <source>
        <dbReference type="Proteomes" id="UP000267077"/>
    </source>
</evidence>
<accession>A0A432LW48</accession>
<proteinExistence type="predicted"/>
<name>A0A432LW48_9GAMM</name>
<reference evidence="1 2" key="1">
    <citation type="submission" date="2018-12" db="EMBL/GenBank/DDBJ databases">
        <title>Dyella dinghuensis sp. nov. DHOA06 and Dyella choica sp. nov. 4M-K27, isolated from forest soil.</title>
        <authorList>
            <person name="Qiu L.-H."/>
            <person name="Gao Z.-H."/>
        </authorList>
    </citation>
    <scope>NUCLEOTIDE SEQUENCE [LARGE SCALE GENOMIC DNA]</scope>
    <source>
        <strain evidence="1 2">DHOA06</strain>
    </source>
</reference>